<accession>A0A1I0CC60</accession>
<keyword evidence="3" id="KW-1185">Reference proteome</keyword>
<evidence type="ECO:0000259" key="1">
    <source>
        <dbReference type="PROSITE" id="PS50943"/>
    </source>
</evidence>
<gene>
    <name evidence="2" type="ORF">SAMN02583745_01562</name>
</gene>
<dbReference type="Gene3D" id="1.10.260.40">
    <property type="entry name" value="lambda repressor-like DNA-binding domains"/>
    <property type="match status" value="1"/>
</dbReference>
<dbReference type="SUPFAM" id="SSF47413">
    <property type="entry name" value="lambda repressor-like DNA-binding domains"/>
    <property type="match status" value="1"/>
</dbReference>
<protein>
    <submittedName>
        <fullName evidence="2">Antitoxin of toxin-antitoxin system, YdaS/YdaT</fullName>
    </submittedName>
</protein>
<dbReference type="RefSeq" id="WP_093319371.1">
    <property type="nucleotide sequence ID" value="NZ_FOHV01000010.1"/>
</dbReference>
<name>A0A1I0CC60_9GAMM</name>
<dbReference type="InterPro" id="IPR001387">
    <property type="entry name" value="Cro/C1-type_HTH"/>
</dbReference>
<dbReference type="Pfam" id="PF15943">
    <property type="entry name" value="YdaS_toxin"/>
    <property type="match status" value="1"/>
</dbReference>
<dbReference type="InterPro" id="IPR031856">
    <property type="entry name" value="YdaS_toxin-like"/>
</dbReference>
<feature type="domain" description="HTH cro/C1-type" evidence="1">
    <location>
        <begin position="15"/>
        <end position="58"/>
    </location>
</feature>
<reference evidence="3" key="1">
    <citation type="submission" date="2016-10" db="EMBL/GenBank/DDBJ databases">
        <authorList>
            <person name="Varghese N."/>
            <person name="Submissions S."/>
        </authorList>
    </citation>
    <scope>NUCLEOTIDE SEQUENCE [LARGE SCALE GENOMIC DNA]</scope>
    <source>
        <strain evidence="3">DSM 18579</strain>
    </source>
</reference>
<evidence type="ECO:0000313" key="2">
    <source>
        <dbReference type="EMBL" id="SET16855.1"/>
    </source>
</evidence>
<dbReference type="GO" id="GO:0003677">
    <property type="term" value="F:DNA binding"/>
    <property type="evidence" value="ECO:0007669"/>
    <property type="project" value="InterPro"/>
</dbReference>
<dbReference type="Proteomes" id="UP000242642">
    <property type="component" value="Unassembled WGS sequence"/>
</dbReference>
<dbReference type="PROSITE" id="PS50943">
    <property type="entry name" value="HTH_CROC1"/>
    <property type="match status" value="1"/>
</dbReference>
<evidence type="ECO:0000313" key="3">
    <source>
        <dbReference type="Proteomes" id="UP000242642"/>
    </source>
</evidence>
<dbReference type="STRING" id="1123402.SAMN02583745_01562"/>
<dbReference type="InterPro" id="IPR010982">
    <property type="entry name" value="Lambda_DNA-bd_dom_sf"/>
</dbReference>
<organism evidence="2 3">
    <name type="scientific">Thorsellia anophelis DSM 18579</name>
    <dbReference type="NCBI Taxonomy" id="1123402"/>
    <lineage>
        <taxon>Bacteria</taxon>
        <taxon>Pseudomonadati</taxon>
        <taxon>Pseudomonadota</taxon>
        <taxon>Gammaproteobacteria</taxon>
        <taxon>Enterobacterales</taxon>
        <taxon>Thorselliaceae</taxon>
        <taxon>Thorsellia</taxon>
    </lineage>
</organism>
<dbReference type="EMBL" id="FOHV01000010">
    <property type="protein sequence ID" value="SET16855.1"/>
    <property type="molecule type" value="Genomic_DNA"/>
</dbReference>
<dbReference type="OrthoDB" id="5682908at2"/>
<sequence>MNQVIKKAIDLLGGQQKMADAISVSQSAVHKWLHNKIKISPENVVRIVEVTQGKVQGYDLRPDLPSLFPKPLKLTEEDLTTCKTQTHAKQN</sequence>
<dbReference type="AlphaFoldDB" id="A0A1I0CC60"/>
<proteinExistence type="predicted"/>